<evidence type="ECO:0000256" key="2">
    <source>
        <dbReference type="ARBA" id="ARBA00022746"/>
    </source>
</evidence>
<protein>
    <submittedName>
        <fullName evidence="7">Dehydrosqualene desaturase</fullName>
    </submittedName>
</protein>
<comment type="similarity">
    <text evidence="4">Belongs to the carotenoid/retinoid oxidoreductase family. CrtN subfamily.</text>
</comment>
<comment type="pathway">
    <text evidence="1 5">Carotenoid biosynthesis.</text>
</comment>
<dbReference type="AlphaFoldDB" id="A0A0U9H8M0"/>
<keyword evidence="3 5" id="KW-0560">Oxidoreductase</keyword>
<dbReference type="OrthoDB" id="9814556at2"/>
<dbReference type="Pfam" id="PF01593">
    <property type="entry name" value="Amino_oxidase"/>
    <property type="match status" value="1"/>
</dbReference>
<evidence type="ECO:0000259" key="6">
    <source>
        <dbReference type="Pfam" id="PF01593"/>
    </source>
</evidence>
<sequence>MKRKRVSVIGAGVAGLASAIRLQHAGYDVELFEKEAIPGGKMHKIEKDGYKFDLGPSIVMMPELYREVFELVGRDPEDYIPMERLDPMYSVFFGKDAEERYDISSDLIELMKTLEEISDEDAEGFLTYLQKIYERFLVAKNHFIQRPFRQAKDFYNPFMLRQALKLKTFDTADRFVGKYIKNERLKQMISFQTLYIGVSPFNGPSLYTMIPMIEMLYGVWFIKGGMHTMATAMERLFLELGGSVHYNSAVDEIVIENQVAKGIRVGDRFIPSDYVMCNADFPYAMKHLVQETKAKGKYTDKKIDSMKYSCSCFIMYLGMDRKYEAIDQVHNFMFSEGFEENLNAIFEGKLLDDPSFYVYIGSKMDPTLAPEGKDGLYVLVPVSDLSTSEYEWNDETINYYRSKVLNRMKKVKGFEQIEEELVSESYMTPPDFASKFNAYNGACFGLQPTLAQSNHMRPQSKAKNCENLYFTGSSTHPGAGVPIVLLSAKIATEELQLDDHEKKAKHEVS</sequence>
<dbReference type="Proteomes" id="UP000052946">
    <property type="component" value="Unassembled WGS sequence"/>
</dbReference>
<dbReference type="GO" id="GO:0016491">
    <property type="term" value="F:oxidoreductase activity"/>
    <property type="evidence" value="ECO:0007669"/>
    <property type="project" value="UniProtKB-KW"/>
</dbReference>
<name>A0A0U9H8M0_9BACI</name>
<evidence type="ECO:0000256" key="5">
    <source>
        <dbReference type="RuleBase" id="RU362075"/>
    </source>
</evidence>
<evidence type="ECO:0000256" key="1">
    <source>
        <dbReference type="ARBA" id="ARBA00004829"/>
    </source>
</evidence>
<comment type="caution">
    <text evidence="7">The sequence shown here is derived from an EMBL/GenBank/DDBJ whole genome shotgun (WGS) entry which is preliminary data.</text>
</comment>
<gene>
    <name evidence="7" type="ORF">OPHB3_2275</name>
</gene>
<dbReference type="PANTHER" id="PTHR43734:SF1">
    <property type="entry name" value="PHYTOENE DESATURASE"/>
    <property type="match status" value="1"/>
</dbReference>
<dbReference type="Gene3D" id="3.50.50.60">
    <property type="entry name" value="FAD/NAD(P)-binding domain"/>
    <property type="match status" value="2"/>
</dbReference>
<evidence type="ECO:0000256" key="4">
    <source>
        <dbReference type="ARBA" id="ARBA00038322"/>
    </source>
</evidence>
<reference evidence="8" key="1">
    <citation type="submission" date="2015-07" db="EMBL/GenBank/DDBJ databases">
        <title>Draft Genome Sequence of Oceanobacillus picturae Heshi-B3 that Was Isolated from Fermented Rice Bran with Aging Salted Mackerel, Which Was Named Heshiko as Traditional Fermented Seafood in Japan.</title>
        <authorList>
            <person name="Akuzawa S."/>
            <person name="Nakagawa J."/>
            <person name="Kanekatsu T."/>
            <person name="Kanesaki Y."/>
            <person name="Suzuki T."/>
        </authorList>
    </citation>
    <scope>NUCLEOTIDE SEQUENCE [LARGE SCALE GENOMIC DNA]</scope>
    <source>
        <strain evidence="8">Heshi-B3</strain>
    </source>
</reference>
<accession>A0A0U9H8M0</accession>
<evidence type="ECO:0000313" key="8">
    <source>
        <dbReference type="Proteomes" id="UP000052946"/>
    </source>
</evidence>
<reference evidence="7 8" key="2">
    <citation type="journal article" date="2016" name="Genome Announc.">
        <title>Draft Genome Sequence of Oceanobacillus picturae Heshi-B3, Isolated from Fermented Rice Bran in a Traditional Japanese Seafood Dish.</title>
        <authorList>
            <person name="Akuzawa S."/>
            <person name="Nagaoka J."/>
            <person name="Kanekatsu M."/>
            <person name="Kanesaki Y."/>
            <person name="Suzuki T."/>
        </authorList>
    </citation>
    <scope>NUCLEOTIDE SEQUENCE [LARGE SCALE GENOMIC DNA]</scope>
    <source>
        <strain evidence="7 8">Heshi-B3</strain>
    </source>
</reference>
<evidence type="ECO:0000256" key="3">
    <source>
        <dbReference type="ARBA" id="ARBA00023002"/>
    </source>
</evidence>
<keyword evidence="2 5" id="KW-0125">Carotenoid biosynthesis</keyword>
<dbReference type="InterPro" id="IPR014105">
    <property type="entry name" value="Carotenoid/retinoid_OxRdtase"/>
</dbReference>
<dbReference type="SUPFAM" id="SSF51905">
    <property type="entry name" value="FAD/NAD(P)-binding domain"/>
    <property type="match status" value="1"/>
</dbReference>
<dbReference type="InterPro" id="IPR036188">
    <property type="entry name" value="FAD/NAD-bd_sf"/>
</dbReference>
<dbReference type="InterPro" id="IPR002937">
    <property type="entry name" value="Amino_oxidase"/>
</dbReference>
<evidence type="ECO:0000313" key="7">
    <source>
        <dbReference type="EMBL" id="GAQ18336.1"/>
    </source>
</evidence>
<dbReference type="PANTHER" id="PTHR43734">
    <property type="entry name" value="PHYTOENE DESATURASE"/>
    <property type="match status" value="1"/>
</dbReference>
<feature type="domain" description="Amine oxidase" evidence="6">
    <location>
        <begin position="13"/>
        <end position="494"/>
    </location>
</feature>
<organism evidence="7 8">
    <name type="scientific">Oceanobacillus picturae</name>
    <dbReference type="NCBI Taxonomy" id="171693"/>
    <lineage>
        <taxon>Bacteria</taxon>
        <taxon>Bacillati</taxon>
        <taxon>Bacillota</taxon>
        <taxon>Bacilli</taxon>
        <taxon>Bacillales</taxon>
        <taxon>Bacillaceae</taxon>
        <taxon>Oceanobacillus</taxon>
    </lineage>
</organism>
<dbReference type="NCBIfam" id="TIGR02734">
    <property type="entry name" value="crtI_fam"/>
    <property type="match status" value="1"/>
</dbReference>
<dbReference type="GO" id="GO:0016117">
    <property type="term" value="P:carotenoid biosynthetic process"/>
    <property type="evidence" value="ECO:0007669"/>
    <property type="project" value="UniProtKB-KW"/>
</dbReference>
<dbReference type="PRINTS" id="PR00419">
    <property type="entry name" value="ADXRDTASE"/>
</dbReference>
<proteinExistence type="inferred from homology"/>
<dbReference type="EMBL" id="BBXV01000026">
    <property type="protein sequence ID" value="GAQ18336.1"/>
    <property type="molecule type" value="Genomic_DNA"/>
</dbReference>
<dbReference type="RefSeq" id="WP_058950395.1">
    <property type="nucleotide sequence ID" value="NZ_BBXV01000026.1"/>
</dbReference>